<dbReference type="Proteomes" id="UP001054889">
    <property type="component" value="Unassembled WGS sequence"/>
</dbReference>
<dbReference type="AlphaFoldDB" id="A0AAV5ENX4"/>
<dbReference type="SUPFAM" id="SSF53756">
    <property type="entry name" value="UDP-Glycosyltransferase/glycogen phosphorylase"/>
    <property type="match status" value="1"/>
</dbReference>
<dbReference type="InterPro" id="IPR002213">
    <property type="entry name" value="UDP_glucos_trans"/>
</dbReference>
<proteinExistence type="inferred from homology"/>
<evidence type="ECO:0000256" key="1">
    <source>
        <dbReference type="ARBA" id="ARBA00009995"/>
    </source>
</evidence>
<sequence>MAAVQEARVGDGSEVCDRGPRQELACRVLLFPLPFQGHINPMLQLADVLYNRGLAVTILHTRFNALDPALHPEFDFVTVPDGIPAEVAAAASGNIIEIILTMNEAMEATTAVDDVLASVIADEARPRSACLFIDGNLLAVQKAAAKLGLPTLVLRTGSAACLGSFLAFPKLYEMGYLPRQQSQLYMPVKELPPLRVRDLFFSIHSSQEKVRKVLARITESVKGSSGVVINTSEALEINELERIHSEDNVPMVLAAGPLHKLSSTSTGSSLLDQDYSCIKWLDTQPVRSVLYVCFGSLSSMNSNEFLEVAWGLANSSHHFLWVVRPGMINGMNGLDFPDGFNVSVQGRGKVIQWASQQQVLGHPAVGAFWTHNGWNSTLESISEGVPMLCRPQSSDQMMNARYVEKIWGIGFELEGELERGRIEIAIRNLMCGREGVEMRKRAEELKIEVLDCLNTYGSSRIAIDKLVNYILSL</sequence>
<reference evidence="3" key="2">
    <citation type="submission" date="2021-12" db="EMBL/GenBank/DDBJ databases">
        <title>Resequencing data analysis of finger millet.</title>
        <authorList>
            <person name="Hatakeyama M."/>
            <person name="Aluri S."/>
            <person name="Balachadran M.T."/>
            <person name="Sivarajan S.R."/>
            <person name="Poveda L."/>
            <person name="Shimizu-Inatsugi R."/>
            <person name="Schlapbach R."/>
            <person name="Sreeman S.M."/>
            <person name="Shimizu K.K."/>
        </authorList>
    </citation>
    <scope>NUCLEOTIDE SEQUENCE</scope>
</reference>
<dbReference type="PANTHER" id="PTHR11926:SF1451">
    <property type="entry name" value="OS07G0241500 PROTEIN"/>
    <property type="match status" value="1"/>
</dbReference>
<keyword evidence="4" id="KW-1185">Reference proteome</keyword>
<keyword evidence="2" id="KW-0808">Transferase</keyword>
<dbReference type="Gene3D" id="3.40.50.2000">
    <property type="entry name" value="Glycogen Phosphorylase B"/>
    <property type="match status" value="2"/>
</dbReference>
<dbReference type="FunFam" id="3.40.50.2000:FF:000199">
    <property type="entry name" value="UDP-glycosyltransferase 76C1"/>
    <property type="match status" value="1"/>
</dbReference>
<comment type="caution">
    <text evidence="3">The sequence shown here is derived from an EMBL/GenBank/DDBJ whole genome shotgun (WGS) entry which is preliminary data.</text>
</comment>
<dbReference type="CDD" id="cd03784">
    <property type="entry name" value="GT1_Gtf-like"/>
    <property type="match status" value="1"/>
</dbReference>
<evidence type="ECO:0000313" key="4">
    <source>
        <dbReference type="Proteomes" id="UP001054889"/>
    </source>
</evidence>
<protein>
    <submittedName>
        <fullName evidence="3">Uncharacterized protein</fullName>
    </submittedName>
</protein>
<accession>A0AAV5ENX4</accession>
<dbReference type="GO" id="GO:0080043">
    <property type="term" value="F:quercetin 3-O-glucosyltransferase activity"/>
    <property type="evidence" value="ECO:0007669"/>
    <property type="project" value="TreeGrafter"/>
</dbReference>
<evidence type="ECO:0000313" key="3">
    <source>
        <dbReference type="EMBL" id="GJN25029.1"/>
    </source>
</evidence>
<dbReference type="FunFam" id="3.40.50.2000:FF:000040">
    <property type="entry name" value="UDP-glycosyltransferase 76C1"/>
    <property type="match status" value="1"/>
</dbReference>
<dbReference type="Pfam" id="PF00201">
    <property type="entry name" value="UDPGT"/>
    <property type="match status" value="1"/>
</dbReference>
<gene>
    <name evidence="3" type="primary">gb12811</name>
    <name evidence="3" type="ORF">PR202_gb12811</name>
</gene>
<evidence type="ECO:0000256" key="2">
    <source>
        <dbReference type="ARBA" id="ARBA00022679"/>
    </source>
</evidence>
<dbReference type="EMBL" id="BQKI01000077">
    <property type="protein sequence ID" value="GJN25029.1"/>
    <property type="molecule type" value="Genomic_DNA"/>
</dbReference>
<reference evidence="3" key="1">
    <citation type="journal article" date="2018" name="DNA Res.">
        <title>Multiple hybrid de novo genome assembly of finger millet, an orphan allotetraploid crop.</title>
        <authorList>
            <person name="Hatakeyama M."/>
            <person name="Aluri S."/>
            <person name="Balachadran M.T."/>
            <person name="Sivarajan S.R."/>
            <person name="Patrignani A."/>
            <person name="Gruter S."/>
            <person name="Poveda L."/>
            <person name="Shimizu-Inatsugi R."/>
            <person name="Baeten J."/>
            <person name="Francoijs K.J."/>
            <person name="Nataraja K.N."/>
            <person name="Reddy Y.A.N."/>
            <person name="Phadnis S."/>
            <person name="Ravikumar R.L."/>
            <person name="Schlapbach R."/>
            <person name="Sreeman S.M."/>
            <person name="Shimizu K.K."/>
        </authorList>
    </citation>
    <scope>NUCLEOTIDE SEQUENCE</scope>
</reference>
<name>A0AAV5ENX4_ELECO</name>
<comment type="similarity">
    <text evidence="1">Belongs to the UDP-glycosyltransferase family.</text>
</comment>
<dbReference type="PANTHER" id="PTHR11926">
    <property type="entry name" value="GLUCOSYL/GLUCURONOSYL TRANSFERASES"/>
    <property type="match status" value="1"/>
</dbReference>
<organism evidence="3 4">
    <name type="scientific">Eleusine coracana subsp. coracana</name>
    <dbReference type="NCBI Taxonomy" id="191504"/>
    <lineage>
        <taxon>Eukaryota</taxon>
        <taxon>Viridiplantae</taxon>
        <taxon>Streptophyta</taxon>
        <taxon>Embryophyta</taxon>
        <taxon>Tracheophyta</taxon>
        <taxon>Spermatophyta</taxon>
        <taxon>Magnoliopsida</taxon>
        <taxon>Liliopsida</taxon>
        <taxon>Poales</taxon>
        <taxon>Poaceae</taxon>
        <taxon>PACMAD clade</taxon>
        <taxon>Chloridoideae</taxon>
        <taxon>Cynodonteae</taxon>
        <taxon>Eleusininae</taxon>
        <taxon>Eleusine</taxon>
    </lineage>
</organism>
<dbReference type="GO" id="GO:0080044">
    <property type="term" value="F:quercetin 7-O-glucosyltransferase activity"/>
    <property type="evidence" value="ECO:0007669"/>
    <property type="project" value="TreeGrafter"/>
</dbReference>